<gene>
    <name evidence="2" type="ORF">X943_003354</name>
</gene>
<reference evidence="2" key="1">
    <citation type="journal article" date="2014" name="Nucleic Acids Res.">
        <title>The evolutionary dynamics of variant antigen genes in Babesia reveal a history of genomic innovation underlying host-parasite interaction.</title>
        <authorList>
            <person name="Jackson A.P."/>
            <person name="Otto T.D."/>
            <person name="Darby A."/>
            <person name="Ramaprasad A."/>
            <person name="Xia D."/>
            <person name="Echaide I.E."/>
            <person name="Farber M."/>
            <person name="Gahlot S."/>
            <person name="Gamble J."/>
            <person name="Gupta D."/>
            <person name="Gupta Y."/>
            <person name="Jackson L."/>
            <person name="Malandrin L."/>
            <person name="Malas T.B."/>
            <person name="Moussa E."/>
            <person name="Nair M."/>
            <person name="Reid A.J."/>
            <person name="Sanders M."/>
            <person name="Sharma J."/>
            <person name="Tracey A."/>
            <person name="Quail M.A."/>
            <person name="Weir W."/>
            <person name="Wastling J.M."/>
            <person name="Hall N."/>
            <person name="Willadsen P."/>
            <person name="Lingelbach K."/>
            <person name="Shiels B."/>
            <person name="Tait A."/>
            <person name="Berriman M."/>
            <person name="Allred D.R."/>
            <person name="Pain A."/>
        </authorList>
    </citation>
    <scope>NUCLEOTIDE SEQUENCE</scope>
    <source>
        <strain evidence="2">1802A</strain>
    </source>
</reference>
<comment type="caution">
    <text evidence="2">The sequence shown here is derived from an EMBL/GenBank/DDBJ whole genome shotgun (WGS) entry which is preliminary data.</text>
</comment>
<feature type="transmembrane region" description="Helical" evidence="1">
    <location>
        <begin position="504"/>
        <end position="525"/>
    </location>
</feature>
<dbReference type="EMBL" id="JAHBMH010000033">
    <property type="protein sequence ID" value="KAK1937616.1"/>
    <property type="molecule type" value="Genomic_DNA"/>
</dbReference>
<keyword evidence="1" id="KW-1133">Transmembrane helix</keyword>
<evidence type="ECO:0000256" key="1">
    <source>
        <dbReference type="SAM" id="Phobius"/>
    </source>
</evidence>
<sequence length="561" mass="64121">MVARSRSSLMCLQSDYLRDSNYAHSAQEELRHALEHSRQRLKSRCKHLEEAFCPNTARKSHGDSTPHSCLLEESRNIDITPSERRGISGSDRVPCSHIDFSHLVREEHNRSTTPRRILLNGDSSRKHAHLTPTRRIHPDRSGRKYINHAPVNRRVSVSSSLQWCFERAPGRYSLQNSIPPSESSHPASLHNFIPLDVLLASKLGVGTSTLSCDRSFTLIDCPDQHSPQKHGLHADGKRRLQEERAREIYQNRHRHIPREHQPYQHRRVSQANSYYNRAWKSSRRQDFRHHQGHHKVGNCNSSLHYAPQRIHRRTANLQDHRRHRYKMASEINLDEAPTTSSIDEFERAATSCVGPTRSVAVQRSPQSQSLPRILRPKTKADTDYIDRLMSGSAVNLDFLKSPERGSSESARYTISICREIFMGVIGAQMVYVVTSLMFGNIAAALIVSLLCVQSAFCHCDGRPVAYMVNGFLCLMVGTTVAVALCRNVSGLEPYRTDPVLHTMSYIYVPLCYVFGCFSFFLGYGYQKLHKQERRAIVQAVNRLVGDRYQVNERSLTLERRH</sequence>
<organism evidence="2 3">
    <name type="scientific">Babesia divergens</name>
    <dbReference type="NCBI Taxonomy" id="32595"/>
    <lineage>
        <taxon>Eukaryota</taxon>
        <taxon>Sar</taxon>
        <taxon>Alveolata</taxon>
        <taxon>Apicomplexa</taxon>
        <taxon>Aconoidasida</taxon>
        <taxon>Piroplasmida</taxon>
        <taxon>Babesiidae</taxon>
        <taxon>Babesia</taxon>
    </lineage>
</organism>
<name>A0AAD9GFQ0_BABDI</name>
<dbReference type="Proteomes" id="UP001195914">
    <property type="component" value="Unassembled WGS sequence"/>
</dbReference>
<proteinExistence type="predicted"/>
<keyword evidence="1" id="KW-0472">Membrane</keyword>
<keyword evidence="3" id="KW-1185">Reference proteome</keyword>
<protein>
    <submittedName>
        <fullName evidence="2">Uncharacterized protein</fullName>
    </submittedName>
</protein>
<evidence type="ECO:0000313" key="2">
    <source>
        <dbReference type="EMBL" id="KAK1937616.1"/>
    </source>
</evidence>
<reference evidence="2" key="2">
    <citation type="submission" date="2021-05" db="EMBL/GenBank/DDBJ databases">
        <authorList>
            <person name="Pain A."/>
        </authorList>
    </citation>
    <scope>NUCLEOTIDE SEQUENCE</scope>
    <source>
        <strain evidence="2">1802A</strain>
    </source>
</reference>
<accession>A0AAD9GFQ0</accession>
<dbReference type="AlphaFoldDB" id="A0AAD9GFQ0"/>
<keyword evidence="1" id="KW-0812">Transmembrane</keyword>
<evidence type="ECO:0000313" key="3">
    <source>
        <dbReference type="Proteomes" id="UP001195914"/>
    </source>
</evidence>
<feature type="transmembrane region" description="Helical" evidence="1">
    <location>
        <begin position="429"/>
        <end position="452"/>
    </location>
</feature>
<feature type="transmembrane region" description="Helical" evidence="1">
    <location>
        <begin position="464"/>
        <end position="484"/>
    </location>
</feature>